<dbReference type="GO" id="GO:0000156">
    <property type="term" value="F:phosphorelay response regulator activity"/>
    <property type="evidence" value="ECO:0007669"/>
    <property type="project" value="TreeGrafter"/>
</dbReference>
<dbReference type="CDD" id="cd00383">
    <property type="entry name" value="trans_reg_C"/>
    <property type="match status" value="1"/>
</dbReference>
<keyword evidence="2" id="KW-0902">Two-component regulatory system</keyword>
<evidence type="ECO:0000256" key="6">
    <source>
        <dbReference type="PROSITE-ProRule" id="PRU00169"/>
    </source>
</evidence>
<reference evidence="10 11" key="1">
    <citation type="submission" date="2017-03" db="EMBL/GenBank/DDBJ databases">
        <authorList>
            <person name="Afonso C.L."/>
            <person name="Miller P.J."/>
            <person name="Scott M.A."/>
            <person name="Spackman E."/>
            <person name="Goraichik I."/>
            <person name="Dimitrov K.M."/>
            <person name="Suarez D.L."/>
            <person name="Swayne D.E."/>
        </authorList>
    </citation>
    <scope>NUCLEOTIDE SEQUENCE [LARGE SCALE GENOMIC DNA]</scope>
    <source>
        <strain evidence="10 11">CECT 8397</strain>
    </source>
</reference>
<dbReference type="GO" id="GO:0005829">
    <property type="term" value="C:cytosol"/>
    <property type="evidence" value="ECO:0007669"/>
    <property type="project" value="TreeGrafter"/>
</dbReference>
<feature type="modified residue" description="4-aspartylphosphate" evidence="6">
    <location>
        <position position="51"/>
    </location>
</feature>
<name>A0A1Y5RR57_9RHOB</name>
<dbReference type="CDD" id="cd17624">
    <property type="entry name" value="REC_OmpR_PmrA-like"/>
    <property type="match status" value="1"/>
</dbReference>
<dbReference type="InterPro" id="IPR011006">
    <property type="entry name" value="CheY-like_superfamily"/>
</dbReference>
<keyword evidence="4 7" id="KW-0238">DNA-binding</keyword>
<dbReference type="PROSITE" id="PS50110">
    <property type="entry name" value="RESPONSE_REGULATORY"/>
    <property type="match status" value="1"/>
</dbReference>
<evidence type="ECO:0000256" key="1">
    <source>
        <dbReference type="ARBA" id="ARBA00022553"/>
    </source>
</evidence>
<dbReference type="Pfam" id="PF00072">
    <property type="entry name" value="Response_reg"/>
    <property type="match status" value="1"/>
</dbReference>
<dbReference type="GO" id="GO:0032993">
    <property type="term" value="C:protein-DNA complex"/>
    <property type="evidence" value="ECO:0007669"/>
    <property type="project" value="TreeGrafter"/>
</dbReference>
<dbReference type="Gene3D" id="3.40.50.2300">
    <property type="match status" value="1"/>
</dbReference>
<dbReference type="GO" id="GO:0000976">
    <property type="term" value="F:transcription cis-regulatory region binding"/>
    <property type="evidence" value="ECO:0007669"/>
    <property type="project" value="TreeGrafter"/>
</dbReference>
<evidence type="ECO:0000256" key="7">
    <source>
        <dbReference type="PROSITE-ProRule" id="PRU01091"/>
    </source>
</evidence>
<accession>A0A1Y5RR57</accession>
<evidence type="ECO:0000313" key="11">
    <source>
        <dbReference type="Proteomes" id="UP000193623"/>
    </source>
</evidence>
<dbReference type="RefSeq" id="WP_085863194.1">
    <property type="nucleotide sequence ID" value="NZ_FWFT01000001.1"/>
</dbReference>
<keyword evidence="11" id="KW-1185">Reference proteome</keyword>
<dbReference type="SMART" id="SM00862">
    <property type="entry name" value="Trans_reg_C"/>
    <property type="match status" value="1"/>
</dbReference>
<keyword evidence="3" id="KW-0805">Transcription regulation</keyword>
<sequence>MNILIIEDDAETGAYLTRGLQEAGWDVQLCTAAQEGILAVSTRDFDAVVLDRMLPGMDGVDALRLMRGAGVTTPVLMLTARTAIHDRVEGLEAGADDYLLKPFAMSELLARLKIIARRPARTPEVTEMTVGPLHINRVTRVATREGTDLDLSPLEFRLLDFLMGHAGEVVTRTILLEQVWGYRFDPKTSLVQTHMSRLRAKVDKPFDEEVIRTVRGAGYVLG</sequence>
<organism evidence="10 11">
    <name type="scientific">Pseudooctadecabacter jejudonensis</name>
    <dbReference type="NCBI Taxonomy" id="1391910"/>
    <lineage>
        <taxon>Bacteria</taxon>
        <taxon>Pseudomonadati</taxon>
        <taxon>Pseudomonadota</taxon>
        <taxon>Alphaproteobacteria</taxon>
        <taxon>Rhodobacterales</taxon>
        <taxon>Paracoccaceae</taxon>
        <taxon>Pseudooctadecabacter</taxon>
    </lineage>
</organism>
<dbReference type="SUPFAM" id="SSF46894">
    <property type="entry name" value="C-terminal effector domain of the bipartite response regulators"/>
    <property type="match status" value="1"/>
</dbReference>
<dbReference type="InterPro" id="IPR039420">
    <property type="entry name" value="WalR-like"/>
</dbReference>
<evidence type="ECO:0000256" key="2">
    <source>
        <dbReference type="ARBA" id="ARBA00023012"/>
    </source>
</evidence>
<dbReference type="SUPFAM" id="SSF52172">
    <property type="entry name" value="CheY-like"/>
    <property type="match status" value="1"/>
</dbReference>
<feature type="domain" description="Response regulatory" evidence="8">
    <location>
        <begin position="2"/>
        <end position="116"/>
    </location>
</feature>
<dbReference type="PROSITE" id="PS51755">
    <property type="entry name" value="OMPR_PHOB"/>
    <property type="match status" value="1"/>
</dbReference>
<keyword evidence="5" id="KW-0804">Transcription</keyword>
<dbReference type="Proteomes" id="UP000193623">
    <property type="component" value="Unassembled WGS sequence"/>
</dbReference>
<evidence type="ECO:0000256" key="3">
    <source>
        <dbReference type="ARBA" id="ARBA00023015"/>
    </source>
</evidence>
<dbReference type="PANTHER" id="PTHR48111">
    <property type="entry name" value="REGULATOR OF RPOS"/>
    <property type="match status" value="1"/>
</dbReference>
<evidence type="ECO:0000313" key="10">
    <source>
        <dbReference type="EMBL" id="SLN20565.1"/>
    </source>
</evidence>
<feature type="domain" description="OmpR/PhoB-type" evidence="9">
    <location>
        <begin position="125"/>
        <end position="222"/>
    </location>
</feature>
<dbReference type="InterPro" id="IPR016032">
    <property type="entry name" value="Sig_transdc_resp-reg_C-effctor"/>
</dbReference>
<dbReference type="Gene3D" id="6.10.250.690">
    <property type="match status" value="1"/>
</dbReference>
<dbReference type="Gene3D" id="1.10.10.10">
    <property type="entry name" value="Winged helix-like DNA-binding domain superfamily/Winged helix DNA-binding domain"/>
    <property type="match status" value="1"/>
</dbReference>
<dbReference type="PANTHER" id="PTHR48111:SF76">
    <property type="entry name" value="TWO-COMPONENT RESPONSE REGULATOR"/>
    <property type="match status" value="1"/>
</dbReference>
<dbReference type="InterPro" id="IPR036388">
    <property type="entry name" value="WH-like_DNA-bd_sf"/>
</dbReference>
<protein>
    <submittedName>
        <fullName evidence="10">Transcriptional regulatory protein CusR</fullName>
    </submittedName>
</protein>
<keyword evidence="1 6" id="KW-0597">Phosphoprotein</keyword>
<dbReference type="InterPro" id="IPR001789">
    <property type="entry name" value="Sig_transdc_resp-reg_receiver"/>
</dbReference>
<dbReference type="GO" id="GO:0006355">
    <property type="term" value="P:regulation of DNA-templated transcription"/>
    <property type="evidence" value="ECO:0007669"/>
    <property type="project" value="InterPro"/>
</dbReference>
<gene>
    <name evidence="10" type="primary">cusR</name>
    <name evidence="10" type="ORF">PSJ8397_00771</name>
</gene>
<dbReference type="SMART" id="SM00448">
    <property type="entry name" value="REC"/>
    <property type="match status" value="1"/>
</dbReference>
<evidence type="ECO:0000256" key="4">
    <source>
        <dbReference type="ARBA" id="ARBA00023125"/>
    </source>
</evidence>
<dbReference type="EMBL" id="FWFT01000001">
    <property type="protein sequence ID" value="SLN20565.1"/>
    <property type="molecule type" value="Genomic_DNA"/>
</dbReference>
<dbReference type="InterPro" id="IPR001867">
    <property type="entry name" value="OmpR/PhoB-type_DNA-bd"/>
</dbReference>
<dbReference type="AlphaFoldDB" id="A0A1Y5RR57"/>
<feature type="DNA-binding region" description="OmpR/PhoB-type" evidence="7">
    <location>
        <begin position="125"/>
        <end position="222"/>
    </location>
</feature>
<evidence type="ECO:0000256" key="5">
    <source>
        <dbReference type="ARBA" id="ARBA00023163"/>
    </source>
</evidence>
<dbReference type="Pfam" id="PF00486">
    <property type="entry name" value="Trans_reg_C"/>
    <property type="match status" value="1"/>
</dbReference>
<evidence type="ECO:0000259" key="9">
    <source>
        <dbReference type="PROSITE" id="PS51755"/>
    </source>
</evidence>
<evidence type="ECO:0000259" key="8">
    <source>
        <dbReference type="PROSITE" id="PS50110"/>
    </source>
</evidence>
<proteinExistence type="predicted"/>
<dbReference type="OrthoDB" id="9802426at2"/>
<dbReference type="FunFam" id="1.10.10.10:FF:000005">
    <property type="entry name" value="Two-component system response regulator"/>
    <property type="match status" value="1"/>
</dbReference>